<gene>
    <name evidence="2" type="ORF">LCGC14_2862540</name>
</gene>
<accession>A0A0F8Y542</accession>
<feature type="compositionally biased region" description="Acidic residues" evidence="1">
    <location>
        <begin position="160"/>
        <end position="170"/>
    </location>
</feature>
<proteinExistence type="predicted"/>
<sequence>MGRLAEGKSVQEKYGGPLQQVRHWHKAMARAAVAAGRRPGELAEIFGISTGQMSKILASPLFIAEVERLEAMAELEVVDMASELPMRQSVALKNIDEGLVQKDLGKRVDLSLEVLDRTGYGKNPNVQKHLHLHKNVVENMSDDELDNRIENLLDDRKEREEEEDLSDALEAEVVSKGEGKL</sequence>
<dbReference type="AlphaFoldDB" id="A0A0F8Y542"/>
<evidence type="ECO:0000256" key="1">
    <source>
        <dbReference type="SAM" id="MobiDB-lite"/>
    </source>
</evidence>
<dbReference type="EMBL" id="LAZR01055357">
    <property type="protein sequence ID" value="KKK76547.1"/>
    <property type="molecule type" value="Genomic_DNA"/>
</dbReference>
<protein>
    <submittedName>
        <fullName evidence="2">Uncharacterized protein</fullName>
    </submittedName>
</protein>
<evidence type="ECO:0000313" key="2">
    <source>
        <dbReference type="EMBL" id="KKK76547.1"/>
    </source>
</evidence>
<comment type="caution">
    <text evidence="2">The sequence shown here is derived from an EMBL/GenBank/DDBJ whole genome shotgun (WGS) entry which is preliminary data.</text>
</comment>
<organism evidence="2">
    <name type="scientific">marine sediment metagenome</name>
    <dbReference type="NCBI Taxonomy" id="412755"/>
    <lineage>
        <taxon>unclassified sequences</taxon>
        <taxon>metagenomes</taxon>
        <taxon>ecological metagenomes</taxon>
    </lineage>
</organism>
<feature type="region of interest" description="Disordered" evidence="1">
    <location>
        <begin position="155"/>
        <end position="181"/>
    </location>
</feature>
<reference evidence="2" key="1">
    <citation type="journal article" date="2015" name="Nature">
        <title>Complex archaea that bridge the gap between prokaryotes and eukaryotes.</title>
        <authorList>
            <person name="Spang A."/>
            <person name="Saw J.H."/>
            <person name="Jorgensen S.L."/>
            <person name="Zaremba-Niedzwiedzka K."/>
            <person name="Martijn J."/>
            <person name="Lind A.E."/>
            <person name="van Eijk R."/>
            <person name="Schleper C."/>
            <person name="Guy L."/>
            <person name="Ettema T.J."/>
        </authorList>
    </citation>
    <scope>NUCLEOTIDE SEQUENCE</scope>
</reference>
<name>A0A0F8Y542_9ZZZZ</name>